<gene>
    <name evidence="1" type="ORF">SAMN04488135_11413</name>
</gene>
<evidence type="ECO:0000313" key="2">
    <source>
        <dbReference type="Proteomes" id="UP000184226"/>
    </source>
</evidence>
<keyword evidence="2" id="KW-1185">Reference proteome</keyword>
<dbReference type="STRING" id="658167.SAMN04488135_11413"/>
<organism evidence="1 2">
    <name type="scientific">Pollutimonas bauzanensis</name>
    <dbReference type="NCBI Taxonomy" id="658167"/>
    <lineage>
        <taxon>Bacteria</taxon>
        <taxon>Pseudomonadati</taxon>
        <taxon>Pseudomonadota</taxon>
        <taxon>Betaproteobacteria</taxon>
        <taxon>Burkholderiales</taxon>
        <taxon>Alcaligenaceae</taxon>
        <taxon>Pollutimonas</taxon>
    </lineage>
</organism>
<protein>
    <submittedName>
        <fullName evidence="1">Uncharacterized protein</fullName>
    </submittedName>
</protein>
<evidence type="ECO:0000313" key="1">
    <source>
        <dbReference type="EMBL" id="SHI22404.1"/>
    </source>
</evidence>
<name>A0A1M5ZE06_9BURK</name>
<dbReference type="EMBL" id="FQXE01000014">
    <property type="protein sequence ID" value="SHI22404.1"/>
    <property type="molecule type" value="Genomic_DNA"/>
</dbReference>
<sequence>MWIVDGQDPKSVGDVASFRCSLNHRPTIWQCIDIDFLSRPYAKVPKQILL</sequence>
<proteinExistence type="predicted"/>
<accession>A0A1M5ZE06</accession>
<dbReference type="AlphaFoldDB" id="A0A1M5ZE06"/>
<reference evidence="1 2" key="1">
    <citation type="submission" date="2016-11" db="EMBL/GenBank/DDBJ databases">
        <authorList>
            <person name="Jaros S."/>
            <person name="Januszkiewicz K."/>
            <person name="Wedrychowicz H."/>
        </authorList>
    </citation>
    <scope>NUCLEOTIDE SEQUENCE [LARGE SCALE GENOMIC DNA]</scope>
    <source>
        <strain evidence="1 2">CGMCC 1.10190</strain>
    </source>
</reference>
<dbReference type="Proteomes" id="UP000184226">
    <property type="component" value="Unassembled WGS sequence"/>
</dbReference>